<organism evidence="2 3">
    <name type="scientific">Cercospora beticola</name>
    <name type="common">Sugarbeet leaf spot fungus</name>
    <dbReference type="NCBI Taxonomy" id="122368"/>
    <lineage>
        <taxon>Eukaryota</taxon>
        <taxon>Fungi</taxon>
        <taxon>Dikarya</taxon>
        <taxon>Ascomycota</taxon>
        <taxon>Pezizomycotina</taxon>
        <taxon>Dothideomycetes</taxon>
        <taxon>Dothideomycetidae</taxon>
        <taxon>Mycosphaerellales</taxon>
        <taxon>Mycosphaerellaceae</taxon>
        <taxon>Cercospora</taxon>
    </lineage>
</organism>
<keyword evidence="1" id="KW-0812">Transmembrane</keyword>
<comment type="caution">
    <text evidence="2">The sequence shown here is derived from an EMBL/GenBank/DDBJ whole genome shotgun (WGS) entry which is preliminary data.</text>
</comment>
<name>A0A2G5HDP4_CERBT</name>
<protein>
    <submittedName>
        <fullName evidence="2">Uncharacterized protein</fullName>
    </submittedName>
</protein>
<keyword evidence="1" id="KW-1133">Transmembrane helix</keyword>
<evidence type="ECO:0000256" key="1">
    <source>
        <dbReference type="SAM" id="Phobius"/>
    </source>
</evidence>
<dbReference type="EMBL" id="LKMD01000107">
    <property type="protein sequence ID" value="PIA90352.1"/>
    <property type="molecule type" value="Genomic_DNA"/>
</dbReference>
<proteinExistence type="predicted"/>
<feature type="transmembrane region" description="Helical" evidence="1">
    <location>
        <begin position="37"/>
        <end position="56"/>
    </location>
</feature>
<evidence type="ECO:0000313" key="2">
    <source>
        <dbReference type="EMBL" id="PIA90352.1"/>
    </source>
</evidence>
<reference evidence="2 3" key="1">
    <citation type="submission" date="2015-10" db="EMBL/GenBank/DDBJ databases">
        <title>The cercosporin biosynthetic gene cluster was horizontally transferred to several fungal lineages and shown to be expanded in Cercospora beticola based on microsynteny with recipient genomes.</title>
        <authorList>
            <person name="De Jonge R."/>
            <person name="Ebert M.K."/>
            <person name="Suttle J.C."/>
            <person name="Jurick Ii W.M."/>
            <person name="Secor G.A."/>
            <person name="Thomma B.P."/>
            <person name="Van De Peer Y."/>
            <person name="Bolton M.D."/>
        </authorList>
    </citation>
    <scope>NUCLEOTIDE SEQUENCE [LARGE SCALE GENOMIC DNA]</scope>
    <source>
        <strain evidence="2 3">09-40</strain>
    </source>
</reference>
<feature type="transmembrane region" description="Helical" evidence="1">
    <location>
        <begin position="68"/>
        <end position="89"/>
    </location>
</feature>
<dbReference type="Proteomes" id="UP000230605">
    <property type="component" value="Chromosome 9"/>
</dbReference>
<gene>
    <name evidence="2" type="ORF">CB0940_10972</name>
</gene>
<sequence>MPDGDPHLIDIPIESSRLILNRHILARRTLVLAANEVGDLLVLGLLDGALVVLRALTHELLLDVVDALVQVVLVLLALWTSASCAVGLVHDAVEEAAASAAAALLLLLWVSTLLTLLTLLLVVVVVVVSAAEGACRVLEEVHGGWLIGVSCLS</sequence>
<feature type="transmembrane region" description="Helical" evidence="1">
    <location>
        <begin position="101"/>
        <end position="128"/>
    </location>
</feature>
<dbReference type="AlphaFoldDB" id="A0A2G5HDP4"/>
<evidence type="ECO:0000313" key="3">
    <source>
        <dbReference type="Proteomes" id="UP000230605"/>
    </source>
</evidence>
<accession>A0A2G5HDP4</accession>
<keyword evidence="1" id="KW-0472">Membrane</keyword>